<dbReference type="OrthoDB" id="8000357at2"/>
<organism evidence="2 3">
    <name type="scientific">Methylobacterium dankookense</name>
    <dbReference type="NCBI Taxonomy" id="560405"/>
    <lineage>
        <taxon>Bacteria</taxon>
        <taxon>Pseudomonadati</taxon>
        <taxon>Pseudomonadota</taxon>
        <taxon>Alphaproteobacteria</taxon>
        <taxon>Hyphomicrobiales</taxon>
        <taxon>Methylobacteriaceae</taxon>
        <taxon>Methylobacterium</taxon>
    </lineage>
</organism>
<evidence type="ECO:0000313" key="2">
    <source>
        <dbReference type="EMBL" id="VUF15250.1"/>
    </source>
</evidence>
<evidence type="ECO:0000313" key="1">
    <source>
        <dbReference type="EMBL" id="GJD58910.1"/>
    </source>
</evidence>
<dbReference type="AlphaFoldDB" id="A0A564G5W2"/>
<gene>
    <name evidence="1" type="ORF">IFDJLNFL_4836</name>
    <name evidence="2" type="ORF">MTDSW087_04986</name>
</gene>
<reference evidence="1" key="3">
    <citation type="submission" date="2021-08" db="EMBL/GenBank/DDBJ databases">
        <authorList>
            <person name="Tani A."/>
            <person name="Ola A."/>
            <person name="Ogura Y."/>
            <person name="Katsura K."/>
            <person name="Hayashi T."/>
        </authorList>
    </citation>
    <scope>NUCLEOTIDE SEQUENCE</scope>
    <source>
        <strain evidence="1">DSM 22415</strain>
    </source>
</reference>
<evidence type="ECO:0000313" key="3">
    <source>
        <dbReference type="Proteomes" id="UP000401717"/>
    </source>
</evidence>
<protein>
    <submittedName>
        <fullName evidence="2">Uncharacterized protein</fullName>
    </submittedName>
</protein>
<dbReference type="RefSeq" id="WP_144767676.1">
    <property type="nucleotide sequence ID" value="NZ_BPQI01000176.1"/>
</dbReference>
<accession>A0A564G5W2</accession>
<name>A0A564G5W2_9HYPH</name>
<evidence type="ECO:0000313" key="4">
    <source>
        <dbReference type="Proteomes" id="UP001055303"/>
    </source>
</evidence>
<reference evidence="1" key="2">
    <citation type="journal article" date="2021" name="Front. Microbiol.">
        <title>Comprehensive Comparative Genomics and Phenotyping of Methylobacterium Species.</title>
        <authorList>
            <person name="Alessa O."/>
            <person name="Ogura Y."/>
            <person name="Fujitani Y."/>
            <person name="Takami H."/>
            <person name="Hayashi T."/>
            <person name="Sahin N."/>
            <person name="Tani A."/>
        </authorList>
    </citation>
    <scope>NUCLEOTIDE SEQUENCE</scope>
    <source>
        <strain evidence="1">DSM 22415</strain>
    </source>
</reference>
<reference evidence="2 3" key="1">
    <citation type="submission" date="2019-06" db="EMBL/GenBank/DDBJ databases">
        <authorList>
            <person name="Rodrigo-Torres L."/>
            <person name="Arahal R. D."/>
            <person name="Lucena T."/>
        </authorList>
    </citation>
    <scope>NUCLEOTIDE SEQUENCE [LARGE SCALE GENOMIC DNA]</scope>
    <source>
        <strain evidence="2 3">SW08-7</strain>
    </source>
</reference>
<dbReference type="EMBL" id="BPQI01000176">
    <property type="protein sequence ID" value="GJD58910.1"/>
    <property type="molecule type" value="Genomic_DNA"/>
</dbReference>
<dbReference type="EMBL" id="CABFVH010000049">
    <property type="protein sequence ID" value="VUF15250.1"/>
    <property type="molecule type" value="Genomic_DNA"/>
</dbReference>
<dbReference type="Proteomes" id="UP001055303">
    <property type="component" value="Unassembled WGS sequence"/>
</dbReference>
<sequence>MAAEHDQDCPYMRRLHEMLADRSLSVIPALADVLLDRLNAFEAEAKAAGASAATLSAISNARFTAGVATLRPWFPMPRGH</sequence>
<dbReference type="Proteomes" id="UP000401717">
    <property type="component" value="Unassembled WGS sequence"/>
</dbReference>
<proteinExistence type="predicted"/>
<keyword evidence="4" id="KW-1185">Reference proteome</keyword>